<dbReference type="InterPro" id="IPR011611">
    <property type="entry name" value="PfkB_dom"/>
</dbReference>
<dbReference type="Pfam" id="PF00294">
    <property type="entry name" value="PfkB"/>
    <property type="match status" value="1"/>
</dbReference>
<keyword evidence="5" id="KW-1185">Reference proteome</keyword>
<evidence type="ECO:0000259" key="3">
    <source>
        <dbReference type="Pfam" id="PF00294"/>
    </source>
</evidence>
<gene>
    <name evidence="4" type="ORF">F8O01_13575</name>
</gene>
<dbReference type="AlphaFoldDB" id="A0A7J5BP74"/>
<dbReference type="EMBL" id="WBJZ01000018">
    <property type="protein sequence ID" value="KAB1654572.1"/>
    <property type="molecule type" value="Genomic_DNA"/>
</dbReference>
<evidence type="ECO:0000313" key="4">
    <source>
        <dbReference type="EMBL" id="KAB1654572.1"/>
    </source>
</evidence>
<accession>A0A7J5BP74</accession>
<dbReference type="PANTHER" id="PTHR10584:SF166">
    <property type="entry name" value="RIBOKINASE"/>
    <property type="match status" value="1"/>
</dbReference>
<dbReference type="Proteomes" id="UP000467240">
    <property type="component" value="Unassembled WGS sequence"/>
</dbReference>
<dbReference type="Gene3D" id="3.40.1190.20">
    <property type="match status" value="1"/>
</dbReference>
<reference evidence="4 5" key="1">
    <citation type="submission" date="2019-09" db="EMBL/GenBank/DDBJ databases">
        <title>Phylogeny of genus Pseudoclavibacter and closely related genus.</title>
        <authorList>
            <person name="Li Y."/>
        </authorList>
    </citation>
    <scope>NUCLEOTIDE SEQUENCE [LARGE SCALE GENOMIC DNA]</scope>
    <source>
        <strain evidence="4 5">DSM 23821</strain>
    </source>
</reference>
<dbReference type="SUPFAM" id="SSF53613">
    <property type="entry name" value="Ribokinase-like"/>
    <property type="match status" value="1"/>
</dbReference>
<proteinExistence type="predicted"/>
<dbReference type="GO" id="GO:0005829">
    <property type="term" value="C:cytosol"/>
    <property type="evidence" value="ECO:0007669"/>
    <property type="project" value="TreeGrafter"/>
</dbReference>
<dbReference type="PROSITE" id="PS00583">
    <property type="entry name" value="PFKB_KINASES_1"/>
    <property type="match status" value="1"/>
</dbReference>
<dbReference type="GO" id="GO:0016301">
    <property type="term" value="F:kinase activity"/>
    <property type="evidence" value="ECO:0007669"/>
    <property type="project" value="UniProtKB-KW"/>
</dbReference>
<feature type="domain" description="Carbohydrate kinase PfkB" evidence="3">
    <location>
        <begin position="32"/>
        <end position="303"/>
    </location>
</feature>
<organism evidence="4 5">
    <name type="scientific">Pseudoclavibacter chungangensis</name>
    <dbReference type="NCBI Taxonomy" id="587635"/>
    <lineage>
        <taxon>Bacteria</taxon>
        <taxon>Bacillati</taxon>
        <taxon>Actinomycetota</taxon>
        <taxon>Actinomycetes</taxon>
        <taxon>Micrococcales</taxon>
        <taxon>Microbacteriaceae</taxon>
        <taxon>Pseudoclavibacter</taxon>
    </lineage>
</organism>
<dbReference type="InterPro" id="IPR029056">
    <property type="entry name" value="Ribokinase-like"/>
</dbReference>
<dbReference type="RefSeq" id="WP_158041488.1">
    <property type="nucleotide sequence ID" value="NZ_JACCFV010000001.1"/>
</dbReference>
<keyword evidence="2 4" id="KW-0418">Kinase</keyword>
<evidence type="ECO:0000313" key="5">
    <source>
        <dbReference type="Proteomes" id="UP000467240"/>
    </source>
</evidence>
<evidence type="ECO:0000256" key="1">
    <source>
        <dbReference type="ARBA" id="ARBA00022679"/>
    </source>
</evidence>
<keyword evidence="1" id="KW-0808">Transferase</keyword>
<protein>
    <submittedName>
        <fullName evidence="4">Sugar kinase</fullName>
    </submittedName>
</protein>
<name>A0A7J5BP74_9MICO</name>
<dbReference type="InterPro" id="IPR002173">
    <property type="entry name" value="Carboh/pur_kinase_PfkB_CS"/>
</dbReference>
<dbReference type="PANTHER" id="PTHR10584">
    <property type="entry name" value="SUGAR KINASE"/>
    <property type="match status" value="1"/>
</dbReference>
<evidence type="ECO:0000256" key="2">
    <source>
        <dbReference type="ARBA" id="ARBA00022777"/>
    </source>
</evidence>
<sequence length="316" mass="33489">MSPLSSSAALPVPGAPLVVIGDAYIDELYDGRGHVLATFVGGSGVNVATDLAHLGVPTRLVTSLGDDEGAERITGHLEEYGIEVIPTRSDAGTGLVKNETVGGVTRSWFDDAARRRKVRFDEHQLEAIGVAPYVVVAGFPFDERKQQRRLLEAVRQPHNRLLLDANPRAGLIADLDEFRVNFERHASGALLVHLGTGDADLVFSSPIDEASSDLLDLGAANILATEGRHGGRWVNRHGIDSWVPAVEPDVQVADTLGGGDAAFAVAVEAVVRDGIPTTPADASRVLDRAMAFAGATVRRYGGGVQDVEELPSGARR</sequence>
<comment type="caution">
    <text evidence="4">The sequence shown here is derived from an EMBL/GenBank/DDBJ whole genome shotgun (WGS) entry which is preliminary data.</text>
</comment>
<dbReference type="OrthoDB" id="9795789at2"/>